<dbReference type="Proteomes" id="UP000064893">
    <property type="component" value="Chromosome"/>
</dbReference>
<dbReference type="Pfam" id="PF00196">
    <property type="entry name" value="GerE"/>
    <property type="match status" value="1"/>
</dbReference>
<dbReference type="InterPro" id="IPR016032">
    <property type="entry name" value="Sig_transdc_resp-reg_C-effctor"/>
</dbReference>
<proteinExistence type="predicted"/>
<dbReference type="PANTHER" id="PTHR44688:SF16">
    <property type="entry name" value="DNA-BINDING TRANSCRIPTIONAL ACTIVATOR DEVR_DOSR"/>
    <property type="match status" value="1"/>
</dbReference>
<dbReference type="KEGG" id="blq:L21SP5_03638"/>
<dbReference type="SUPFAM" id="SSF46894">
    <property type="entry name" value="C-terminal effector domain of the bipartite response regulators"/>
    <property type="match status" value="1"/>
</dbReference>
<dbReference type="InterPro" id="IPR036388">
    <property type="entry name" value="WH-like_DNA-bd_sf"/>
</dbReference>
<evidence type="ECO:0000313" key="6">
    <source>
        <dbReference type="Proteomes" id="UP000064893"/>
    </source>
</evidence>
<dbReference type="PROSITE" id="PS50043">
    <property type="entry name" value="HTH_LUXR_2"/>
    <property type="match status" value="1"/>
</dbReference>
<evidence type="ECO:0000259" key="4">
    <source>
        <dbReference type="PROSITE" id="PS50043"/>
    </source>
</evidence>
<dbReference type="GO" id="GO:0003677">
    <property type="term" value="F:DNA binding"/>
    <property type="evidence" value="ECO:0007669"/>
    <property type="project" value="UniProtKB-KW"/>
</dbReference>
<dbReference type="PROSITE" id="PS00622">
    <property type="entry name" value="HTH_LUXR_1"/>
    <property type="match status" value="1"/>
</dbReference>
<feature type="domain" description="HTH luxR-type" evidence="4">
    <location>
        <begin position="124"/>
        <end position="189"/>
    </location>
</feature>
<dbReference type="CDD" id="cd06170">
    <property type="entry name" value="LuxR_C_like"/>
    <property type="match status" value="1"/>
</dbReference>
<protein>
    <submittedName>
        <fullName evidence="5">Nitrogen regulation protein C</fullName>
    </submittedName>
</protein>
<dbReference type="STRING" id="1307839.L21SP5_03638"/>
<organism evidence="5 6">
    <name type="scientific">Salinivirga cyanobacteriivorans</name>
    <dbReference type="NCBI Taxonomy" id="1307839"/>
    <lineage>
        <taxon>Bacteria</taxon>
        <taxon>Pseudomonadati</taxon>
        <taxon>Bacteroidota</taxon>
        <taxon>Bacteroidia</taxon>
        <taxon>Bacteroidales</taxon>
        <taxon>Salinivirgaceae</taxon>
        <taxon>Salinivirga</taxon>
    </lineage>
</organism>
<evidence type="ECO:0000256" key="1">
    <source>
        <dbReference type="ARBA" id="ARBA00023015"/>
    </source>
</evidence>
<dbReference type="SMART" id="SM00421">
    <property type="entry name" value="HTH_LUXR"/>
    <property type="match status" value="1"/>
</dbReference>
<keyword evidence="3" id="KW-0804">Transcription</keyword>
<dbReference type="PRINTS" id="PR00038">
    <property type="entry name" value="HTHLUXR"/>
</dbReference>
<evidence type="ECO:0000256" key="3">
    <source>
        <dbReference type="ARBA" id="ARBA00023163"/>
    </source>
</evidence>
<keyword evidence="6" id="KW-1185">Reference proteome</keyword>
<dbReference type="EMBL" id="CP013118">
    <property type="protein sequence ID" value="ALO17239.1"/>
    <property type="molecule type" value="Genomic_DNA"/>
</dbReference>
<reference evidence="5 6" key="1">
    <citation type="submission" date="2015-11" db="EMBL/GenBank/DDBJ databases">
        <title>Description and complete genome sequence of a novel strain predominating in hypersaline microbial mats and representing a new family of the Bacteriodetes phylum.</title>
        <authorList>
            <person name="Spring S."/>
            <person name="Bunk B."/>
            <person name="Sproer C."/>
            <person name="Klenk H.-P."/>
        </authorList>
    </citation>
    <scope>NUCLEOTIDE SEQUENCE [LARGE SCALE GENOMIC DNA]</scope>
    <source>
        <strain evidence="5 6">L21-Spi-D4</strain>
    </source>
</reference>
<evidence type="ECO:0000256" key="2">
    <source>
        <dbReference type="ARBA" id="ARBA00023125"/>
    </source>
</evidence>
<gene>
    <name evidence="5" type="primary">nreC_2</name>
    <name evidence="5" type="ORF">L21SP5_03638</name>
</gene>
<name>A0A0S2I4R4_9BACT</name>
<sequence>MDKFRRNIVVLEPSKVLYEGLYTSISKSEYDYSFFYVDSLAELETLMLKRSISIVLINPGIVQNRLKEFASLKRQYSETRWIGIIYAYYDSSILKQFDNLFSITEDVSKIIRIINKICNNKASAKNQNEQLTERETDVLKWLARGLSNKEIADKLNVSIHTVNTHRKNIMDKTSIRSLAGLAVYAVSKGIISLD</sequence>
<dbReference type="PANTHER" id="PTHR44688">
    <property type="entry name" value="DNA-BINDING TRANSCRIPTIONAL ACTIVATOR DEVR_DOSR"/>
    <property type="match status" value="1"/>
</dbReference>
<dbReference type="RefSeq" id="WP_057954541.1">
    <property type="nucleotide sequence ID" value="NZ_CP013118.1"/>
</dbReference>
<accession>A0A0S2I4R4</accession>
<dbReference type="AlphaFoldDB" id="A0A0S2I4R4"/>
<keyword evidence="1" id="KW-0805">Transcription regulation</keyword>
<dbReference type="Gene3D" id="1.10.10.10">
    <property type="entry name" value="Winged helix-like DNA-binding domain superfamily/Winged helix DNA-binding domain"/>
    <property type="match status" value="1"/>
</dbReference>
<dbReference type="OrthoDB" id="9797341at2"/>
<dbReference type="GO" id="GO:0006355">
    <property type="term" value="P:regulation of DNA-templated transcription"/>
    <property type="evidence" value="ECO:0007669"/>
    <property type="project" value="InterPro"/>
</dbReference>
<keyword evidence="2" id="KW-0238">DNA-binding</keyword>
<evidence type="ECO:0000313" key="5">
    <source>
        <dbReference type="EMBL" id="ALO17239.1"/>
    </source>
</evidence>
<dbReference type="InterPro" id="IPR000792">
    <property type="entry name" value="Tscrpt_reg_LuxR_C"/>
</dbReference>